<dbReference type="AlphaFoldDB" id="A0AAU9D2Q0"/>
<feature type="domain" description="N-acetyltransferase" evidence="1">
    <location>
        <begin position="30"/>
        <end position="91"/>
    </location>
</feature>
<dbReference type="KEGG" id="xap:XA3_04550"/>
<dbReference type="EMBL" id="AP026802">
    <property type="protein sequence ID" value="BDR58014.1"/>
    <property type="molecule type" value="Genomic_DNA"/>
</dbReference>
<reference evidence="2 3" key="1">
    <citation type="journal article" date="2023" name="Microbiol. Spectr.">
        <title>Symbiosis of Carpenter Bees with Uncharacterized Lactic Acid Bacteria Showing NAD Auxotrophy.</title>
        <authorList>
            <person name="Kawasaki S."/>
            <person name="Ozawa K."/>
            <person name="Mori T."/>
            <person name="Yamamoto A."/>
            <person name="Ito M."/>
            <person name="Ohkuma M."/>
            <person name="Sakamoto M."/>
            <person name="Matsutani M."/>
        </authorList>
    </citation>
    <scope>NUCLEOTIDE SEQUENCE [LARGE SCALE GENOMIC DNA]</scope>
    <source>
        <strain evidence="2 3">XA3</strain>
    </source>
</reference>
<accession>A0AAU9D2Q0</accession>
<proteinExistence type="predicted"/>
<dbReference type="Pfam" id="PF00583">
    <property type="entry name" value="Acetyltransf_1"/>
    <property type="match status" value="1"/>
</dbReference>
<dbReference type="InterPro" id="IPR000182">
    <property type="entry name" value="GNAT_dom"/>
</dbReference>
<evidence type="ECO:0000313" key="2">
    <source>
        <dbReference type="EMBL" id="BDR58014.1"/>
    </source>
</evidence>
<protein>
    <recommendedName>
        <fullName evidence="1">N-acetyltransferase domain-containing protein</fullName>
    </recommendedName>
</protein>
<gene>
    <name evidence="2" type="ORF">XA3_04550</name>
</gene>
<evidence type="ECO:0000259" key="1">
    <source>
        <dbReference type="Pfam" id="PF00583"/>
    </source>
</evidence>
<sequence>MILMRNSLRLNYIKIIILKRVDYFFNVEINEKRAEIGLGLKPSLTGQGRGTKFCQAIIDHILQRNPGLGLLQLDVVAFNEWAIHTYELLDFKKVRRHL</sequence>
<evidence type="ECO:0000313" key="3">
    <source>
        <dbReference type="Proteomes" id="UP001321861"/>
    </source>
</evidence>
<dbReference type="Gene3D" id="3.40.630.30">
    <property type="match status" value="1"/>
</dbReference>
<dbReference type="GO" id="GO:0016747">
    <property type="term" value="F:acyltransferase activity, transferring groups other than amino-acyl groups"/>
    <property type="evidence" value="ECO:0007669"/>
    <property type="project" value="InterPro"/>
</dbReference>
<dbReference type="Proteomes" id="UP001321861">
    <property type="component" value="Chromosome"/>
</dbReference>
<dbReference type="InterPro" id="IPR016181">
    <property type="entry name" value="Acyl_CoA_acyltransferase"/>
</dbReference>
<dbReference type="SUPFAM" id="SSF55729">
    <property type="entry name" value="Acyl-CoA N-acyltransferases (Nat)"/>
    <property type="match status" value="1"/>
</dbReference>
<name>A0AAU9D2Q0_9LACO</name>
<organism evidence="2 3">
    <name type="scientific">Xylocopilactobacillus apicola</name>
    <dbReference type="NCBI Taxonomy" id="2932184"/>
    <lineage>
        <taxon>Bacteria</taxon>
        <taxon>Bacillati</taxon>
        <taxon>Bacillota</taxon>
        <taxon>Bacilli</taxon>
        <taxon>Lactobacillales</taxon>
        <taxon>Lactobacillaceae</taxon>
        <taxon>Xylocopilactobacillus</taxon>
    </lineage>
</organism>
<keyword evidence="3" id="KW-1185">Reference proteome</keyword>